<gene>
    <name evidence="1" type="ORF">LMG29660_06893</name>
</gene>
<protein>
    <recommendedName>
        <fullName evidence="3">MalT-like TPR region domain-containing protein</fullName>
    </recommendedName>
</protein>
<accession>A0A6J5F172</accession>
<dbReference type="Gene3D" id="1.25.40.10">
    <property type="entry name" value="Tetratricopeptide repeat domain"/>
    <property type="match status" value="1"/>
</dbReference>
<evidence type="ECO:0000313" key="1">
    <source>
        <dbReference type="EMBL" id="CAB3771447.1"/>
    </source>
</evidence>
<organism evidence="1 2">
    <name type="scientific">Burkholderia puraquae</name>
    <dbReference type="NCBI Taxonomy" id="1904757"/>
    <lineage>
        <taxon>Bacteria</taxon>
        <taxon>Pseudomonadati</taxon>
        <taxon>Pseudomonadota</taxon>
        <taxon>Betaproteobacteria</taxon>
        <taxon>Burkholderiales</taxon>
        <taxon>Burkholderiaceae</taxon>
        <taxon>Burkholderia</taxon>
        <taxon>Burkholderia cepacia complex</taxon>
    </lineage>
</organism>
<dbReference type="SUPFAM" id="SSF48452">
    <property type="entry name" value="TPR-like"/>
    <property type="match status" value="1"/>
</dbReference>
<evidence type="ECO:0000313" key="2">
    <source>
        <dbReference type="Proteomes" id="UP000494135"/>
    </source>
</evidence>
<proteinExistence type="predicted"/>
<dbReference type="InterPro" id="IPR011990">
    <property type="entry name" value="TPR-like_helical_dom_sf"/>
</dbReference>
<dbReference type="EMBL" id="CADIKG010000033">
    <property type="protein sequence ID" value="CAB3771447.1"/>
    <property type="molecule type" value="Genomic_DNA"/>
</dbReference>
<dbReference type="AlphaFoldDB" id="A0A6J5F172"/>
<reference evidence="1 2" key="1">
    <citation type="submission" date="2020-04" db="EMBL/GenBank/DDBJ databases">
        <authorList>
            <person name="De Canck E."/>
        </authorList>
    </citation>
    <scope>NUCLEOTIDE SEQUENCE [LARGE SCALE GENOMIC DNA]</scope>
    <source>
        <strain evidence="1 2">LMG 29660</strain>
    </source>
</reference>
<name>A0A6J5F172_9BURK</name>
<sequence>MLLAHTWNKPLRSTIRSSIRHTSSRTGWIPASGHSVSLVLTLWIQGYPNQALKRSVEALALARNLAYGPSLAFSLTYTAHLHQLRREPRLAAERAEAVIAVSTEHGLPYWLAWGTLLRGWATSVQGNLRDGIAQMRLGLDAQRAAGGEDQRPYSLTLLADSYWRAGDEKAALGMLEEARAIVEQSGEHCYEAELYRLAGIYLAGGAGKDGTAPECDDEAVDCFHRAIARAHRQGARALELRAASDLARLLQRQGKTAEATQALFDVYACFTEGFDTSDLQEAKALLDALGAHAG</sequence>
<dbReference type="Proteomes" id="UP000494135">
    <property type="component" value="Unassembled WGS sequence"/>
</dbReference>
<evidence type="ECO:0008006" key="3">
    <source>
        <dbReference type="Google" id="ProtNLM"/>
    </source>
</evidence>